<dbReference type="GeneID" id="20715357"/>
<dbReference type="Proteomes" id="UP000003786">
    <property type="component" value="Chromosome 3"/>
</dbReference>
<protein>
    <submittedName>
        <fullName evidence="1">Uncharacterized protein</fullName>
    </submittedName>
</protein>
<gene>
    <name evidence="1" type="ORF">TOT_030000159</name>
</gene>
<proteinExistence type="predicted"/>
<dbReference type="VEuPathDB" id="PiroplasmaDB:TOT_030000159"/>
<keyword evidence="2" id="KW-1185">Reference proteome</keyword>
<dbReference type="RefSeq" id="XP_009691199.1">
    <property type="nucleotide sequence ID" value="XM_009692904.1"/>
</dbReference>
<accession>J4C8J5</accession>
<dbReference type="KEGG" id="tot:TOT_030000159"/>
<evidence type="ECO:0000313" key="2">
    <source>
        <dbReference type="Proteomes" id="UP000003786"/>
    </source>
</evidence>
<dbReference type="AlphaFoldDB" id="J4C8J5"/>
<dbReference type="EMBL" id="AP011948">
    <property type="protein sequence ID" value="BAM40898.1"/>
    <property type="molecule type" value="Genomic_DNA"/>
</dbReference>
<organism evidence="1 2">
    <name type="scientific">Theileria orientalis strain Shintoku</name>
    <dbReference type="NCBI Taxonomy" id="869250"/>
    <lineage>
        <taxon>Eukaryota</taxon>
        <taxon>Sar</taxon>
        <taxon>Alveolata</taxon>
        <taxon>Apicomplexa</taxon>
        <taxon>Aconoidasida</taxon>
        <taxon>Piroplasmida</taxon>
        <taxon>Theileriidae</taxon>
        <taxon>Theileria</taxon>
    </lineage>
</organism>
<name>J4C8J5_THEOR</name>
<evidence type="ECO:0000313" key="1">
    <source>
        <dbReference type="EMBL" id="BAM40898.1"/>
    </source>
</evidence>
<reference evidence="1 2" key="1">
    <citation type="journal article" date="2012" name="MBio">
        <title>Comparative genome analysis of three eukaryotic parasites with differing abilities to transform leukocytes reveals key mediators of Theileria-induced leukocyte transformation.</title>
        <authorList>
            <person name="Hayashida K."/>
            <person name="Hara Y."/>
            <person name="Abe T."/>
            <person name="Yamasaki C."/>
            <person name="Toyoda A."/>
            <person name="Kosuge T."/>
            <person name="Suzuki Y."/>
            <person name="Sato Y."/>
            <person name="Kawashima S."/>
            <person name="Katayama T."/>
            <person name="Wakaguri H."/>
            <person name="Inoue N."/>
            <person name="Homma K."/>
            <person name="Tada-Umezaki M."/>
            <person name="Yagi Y."/>
            <person name="Fujii Y."/>
            <person name="Habara T."/>
            <person name="Kanehisa M."/>
            <person name="Watanabe H."/>
            <person name="Ito K."/>
            <person name="Gojobori T."/>
            <person name="Sugawara H."/>
            <person name="Imanishi T."/>
            <person name="Weir W."/>
            <person name="Gardner M."/>
            <person name="Pain A."/>
            <person name="Shiels B."/>
            <person name="Hattori M."/>
            <person name="Nene V."/>
            <person name="Sugimoto C."/>
        </authorList>
    </citation>
    <scope>NUCLEOTIDE SEQUENCE [LARGE SCALE GENOMIC DNA]</scope>
    <source>
        <strain evidence="1 2">Shintoku</strain>
    </source>
</reference>
<sequence length="33" mass="3888">MEYILKRELVPIASRVVLKNAFTLKDPKQLLFL</sequence>